<reference evidence="2" key="1">
    <citation type="submission" date="2022-11" db="UniProtKB">
        <authorList>
            <consortium name="WormBaseParasite"/>
        </authorList>
    </citation>
    <scope>IDENTIFICATION</scope>
</reference>
<keyword evidence="1" id="KW-1185">Reference proteome</keyword>
<evidence type="ECO:0000313" key="1">
    <source>
        <dbReference type="Proteomes" id="UP000887565"/>
    </source>
</evidence>
<dbReference type="Proteomes" id="UP000887565">
    <property type="component" value="Unplaced"/>
</dbReference>
<proteinExistence type="predicted"/>
<sequence length="105" mass="12243">MQAPEALFRDPVANFTNIRSGLANNCSHILRIDDHANGQIIDVTPTTTVHLLLWRQPYRWEPWLLIGLKKQCVRLTPAYVIKFTFRFMYNCAKPFKRSSPIDARK</sequence>
<protein>
    <submittedName>
        <fullName evidence="2">Uncharacterized protein</fullName>
    </submittedName>
</protein>
<evidence type="ECO:0000313" key="2">
    <source>
        <dbReference type="WBParaSite" id="nRc.2.0.1.t04500-RA"/>
    </source>
</evidence>
<dbReference type="WBParaSite" id="nRc.2.0.1.t04500-RA">
    <property type="protein sequence ID" value="nRc.2.0.1.t04500-RA"/>
    <property type="gene ID" value="nRc.2.0.1.g04500"/>
</dbReference>
<name>A0A915HSW9_ROMCU</name>
<organism evidence="1 2">
    <name type="scientific">Romanomermis culicivorax</name>
    <name type="common">Nematode worm</name>
    <dbReference type="NCBI Taxonomy" id="13658"/>
    <lineage>
        <taxon>Eukaryota</taxon>
        <taxon>Metazoa</taxon>
        <taxon>Ecdysozoa</taxon>
        <taxon>Nematoda</taxon>
        <taxon>Enoplea</taxon>
        <taxon>Dorylaimia</taxon>
        <taxon>Mermithida</taxon>
        <taxon>Mermithoidea</taxon>
        <taxon>Mermithidae</taxon>
        <taxon>Romanomermis</taxon>
    </lineage>
</organism>
<dbReference type="AlphaFoldDB" id="A0A915HSW9"/>
<accession>A0A915HSW9</accession>